<comment type="caution">
    <text evidence="1">The sequence shown here is derived from an EMBL/GenBank/DDBJ whole genome shotgun (WGS) entry which is preliminary data.</text>
</comment>
<gene>
    <name evidence="1" type="ORF">scyTo_0006816</name>
</gene>
<dbReference type="AlphaFoldDB" id="A0A401NGY0"/>
<proteinExistence type="predicted"/>
<keyword evidence="2" id="KW-1185">Reference proteome</keyword>
<accession>A0A401NGY0</accession>
<name>A0A401NGY0_SCYTO</name>
<evidence type="ECO:0000313" key="2">
    <source>
        <dbReference type="Proteomes" id="UP000288216"/>
    </source>
</evidence>
<dbReference type="PANTHER" id="PTHR33395">
    <property type="entry name" value="TRANSCRIPTASE, PUTATIVE-RELATED-RELATED"/>
    <property type="match status" value="1"/>
</dbReference>
<dbReference type="GO" id="GO:0061343">
    <property type="term" value="P:cell adhesion involved in heart morphogenesis"/>
    <property type="evidence" value="ECO:0007669"/>
    <property type="project" value="TreeGrafter"/>
</dbReference>
<dbReference type="GO" id="GO:0007508">
    <property type="term" value="P:larval heart development"/>
    <property type="evidence" value="ECO:0007669"/>
    <property type="project" value="TreeGrafter"/>
</dbReference>
<dbReference type="OrthoDB" id="416454at2759"/>
<dbReference type="PANTHER" id="PTHR33395:SF22">
    <property type="entry name" value="REVERSE TRANSCRIPTASE DOMAIN-CONTAINING PROTEIN"/>
    <property type="match status" value="1"/>
</dbReference>
<evidence type="ECO:0000313" key="1">
    <source>
        <dbReference type="EMBL" id="GCB60125.1"/>
    </source>
</evidence>
<dbReference type="Proteomes" id="UP000288216">
    <property type="component" value="Unassembled WGS sequence"/>
</dbReference>
<sequence length="84" mass="9019">MAGEVIIGNKELADELNSYFASVFMVKDTSGMPELQENHGAGASVVAITKEKVLGKLKDLKVDKSPGPDGLHPRVRKEIAEEIA</sequence>
<reference evidence="1 2" key="1">
    <citation type="journal article" date="2018" name="Nat. Ecol. Evol.">
        <title>Shark genomes provide insights into elasmobranch evolution and the origin of vertebrates.</title>
        <authorList>
            <person name="Hara Y"/>
            <person name="Yamaguchi K"/>
            <person name="Onimaru K"/>
            <person name="Kadota M"/>
            <person name="Koyanagi M"/>
            <person name="Keeley SD"/>
            <person name="Tatsumi K"/>
            <person name="Tanaka K"/>
            <person name="Motone F"/>
            <person name="Kageyama Y"/>
            <person name="Nozu R"/>
            <person name="Adachi N"/>
            <person name="Nishimura O"/>
            <person name="Nakagawa R"/>
            <person name="Tanegashima C"/>
            <person name="Kiyatake I"/>
            <person name="Matsumoto R"/>
            <person name="Murakumo K"/>
            <person name="Nishida K"/>
            <person name="Terakita A"/>
            <person name="Kuratani S"/>
            <person name="Sato K"/>
            <person name="Hyodo S Kuraku.S."/>
        </authorList>
    </citation>
    <scope>NUCLEOTIDE SEQUENCE [LARGE SCALE GENOMIC DNA]</scope>
</reference>
<dbReference type="GO" id="GO:0031012">
    <property type="term" value="C:extracellular matrix"/>
    <property type="evidence" value="ECO:0007669"/>
    <property type="project" value="TreeGrafter"/>
</dbReference>
<dbReference type="STRING" id="75743.A0A401NGY0"/>
<organism evidence="1 2">
    <name type="scientific">Scyliorhinus torazame</name>
    <name type="common">Cloudy catshark</name>
    <name type="synonym">Catulus torazame</name>
    <dbReference type="NCBI Taxonomy" id="75743"/>
    <lineage>
        <taxon>Eukaryota</taxon>
        <taxon>Metazoa</taxon>
        <taxon>Chordata</taxon>
        <taxon>Craniata</taxon>
        <taxon>Vertebrata</taxon>
        <taxon>Chondrichthyes</taxon>
        <taxon>Elasmobranchii</taxon>
        <taxon>Galeomorphii</taxon>
        <taxon>Galeoidea</taxon>
        <taxon>Carcharhiniformes</taxon>
        <taxon>Scyliorhinidae</taxon>
        <taxon>Scyliorhinus</taxon>
    </lineage>
</organism>
<protein>
    <submittedName>
        <fullName evidence="1">Uncharacterized protein</fullName>
    </submittedName>
</protein>
<dbReference type="EMBL" id="BFAA01002365">
    <property type="protein sequence ID" value="GCB60125.1"/>
    <property type="molecule type" value="Genomic_DNA"/>
</dbReference>